<dbReference type="Proteomes" id="UP001233999">
    <property type="component" value="Unassembled WGS sequence"/>
</dbReference>
<evidence type="ECO:0000256" key="1">
    <source>
        <dbReference type="SAM" id="Phobius"/>
    </source>
</evidence>
<keyword evidence="1" id="KW-0472">Membrane</keyword>
<proteinExistence type="predicted"/>
<organism evidence="2 3">
    <name type="scientific">Diploptera punctata</name>
    <name type="common">Pacific beetle cockroach</name>
    <dbReference type="NCBI Taxonomy" id="6984"/>
    <lineage>
        <taxon>Eukaryota</taxon>
        <taxon>Metazoa</taxon>
        <taxon>Ecdysozoa</taxon>
        <taxon>Arthropoda</taxon>
        <taxon>Hexapoda</taxon>
        <taxon>Insecta</taxon>
        <taxon>Pterygota</taxon>
        <taxon>Neoptera</taxon>
        <taxon>Polyneoptera</taxon>
        <taxon>Dictyoptera</taxon>
        <taxon>Blattodea</taxon>
        <taxon>Blaberoidea</taxon>
        <taxon>Blaberidae</taxon>
        <taxon>Diplopterinae</taxon>
        <taxon>Diploptera</taxon>
    </lineage>
</organism>
<evidence type="ECO:0000313" key="2">
    <source>
        <dbReference type="EMBL" id="KAJ9577080.1"/>
    </source>
</evidence>
<name>A0AAD7ZB03_DIPPU</name>
<sequence length="97" mass="10553">MHAVISTALMALPIVMALKLKFFMMLSIGIAALSLVSGKAFVLSMVSFVLAIVAILKKSSSKGVSINRIDELPSNYVARKSLDNIYTGGRAHKYYMK</sequence>
<feature type="transmembrane region" description="Helical" evidence="1">
    <location>
        <begin position="27"/>
        <end position="56"/>
    </location>
</feature>
<accession>A0AAD7ZB03</accession>
<dbReference type="AlphaFoldDB" id="A0AAD7ZB03"/>
<protein>
    <submittedName>
        <fullName evidence="2">Uncharacterized protein</fullName>
    </submittedName>
</protein>
<keyword evidence="1" id="KW-0812">Transmembrane</keyword>
<reference evidence="2" key="2">
    <citation type="submission" date="2023-05" db="EMBL/GenBank/DDBJ databases">
        <authorList>
            <person name="Fouks B."/>
        </authorList>
    </citation>
    <scope>NUCLEOTIDE SEQUENCE</scope>
    <source>
        <strain evidence="2">Stay&amp;Tobe</strain>
        <tissue evidence="2">Testes</tissue>
    </source>
</reference>
<keyword evidence="3" id="KW-1185">Reference proteome</keyword>
<reference evidence="2" key="1">
    <citation type="journal article" date="2023" name="IScience">
        <title>Live-bearing cockroach genome reveals convergent evolutionary mechanisms linked to viviparity in insects and beyond.</title>
        <authorList>
            <person name="Fouks B."/>
            <person name="Harrison M.C."/>
            <person name="Mikhailova A.A."/>
            <person name="Marchal E."/>
            <person name="English S."/>
            <person name="Carruthers M."/>
            <person name="Jennings E.C."/>
            <person name="Chiamaka E.L."/>
            <person name="Frigard R.A."/>
            <person name="Pippel M."/>
            <person name="Attardo G.M."/>
            <person name="Benoit J.B."/>
            <person name="Bornberg-Bauer E."/>
            <person name="Tobe S.S."/>
        </authorList>
    </citation>
    <scope>NUCLEOTIDE SEQUENCE</scope>
    <source>
        <strain evidence="2">Stay&amp;Tobe</strain>
    </source>
</reference>
<comment type="caution">
    <text evidence="2">The sequence shown here is derived from an EMBL/GenBank/DDBJ whole genome shotgun (WGS) entry which is preliminary data.</text>
</comment>
<dbReference type="EMBL" id="JASPKZ010009377">
    <property type="protein sequence ID" value="KAJ9577080.1"/>
    <property type="molecule type" value="Genomic_DNA"/>
</dbReference>
<keyword evidence="1" id="KW-1133">Transmembrane helix</keyword>
<gene>
    <name evidence="2" type="ORF">L9F63_006360</name>
</gene>
<evidence type="ECO:0000313" key="3">
    <source>
        <dbReference type="Proteomes" id="UP001233999"/>
    </source>
</evidence>